<feature type="region of interest" description="Disordered" evidence="3">
    <location>
        <begin position="78"/>
        <end position="120"/>
    </location>
</feature>
<gene>
    <name evidence="5" type="ORF">B296_00048624</name>
</gene>
<feature type="compositionally biased region" description="Polar residues" evidence="3">
    <location>
        <begin position="78"/>
        <end position="108"/>
    </location>
</feature>
<dbReference type="PANTHER" id="PTHR33432:SF27">
    <property type="entry name" value="PROTEIN EMSY-LIKE 3"/>
    <property type="match status" value="1"/>
</dbReference>
<evidence type="ECO:0000256" key="3">
    <source>
        <dbReference type="SAM" id="MobiDB-lite"/>
    </source>
</evidence>
<evidence type="ECO:0000313" key="5">
    <source>
        <dbReference type="EMBL" id="RRT52085.1"/>
    </source>
</evidence>
<evidence type="ECO:0000313" key="6">
    <source>
        <dbReference type="Proteomes" id="UP000287651"/>
    </source>
</evidence>
<accession>A0A426YK11</accession>
<dbReference type="SUPFAM" id="SSF158639">
    <property type="entry name" value="ENT-like"/>
    <property type="match status" value="1"/>
</dbReference>
<dbReference type="Pfam" id="PF03735">
    <property type="entry name" value="ENT"/>
    <property type="match status" value="1"/>
</dbReference>
<dbReference type="PANTHER" id="PTHR33432">
    <property type="entry name" value="PROTEIN EMSY-LIKE 4"/>
    <property type="match status" value="1"/>
</dbReference>
<reference evidence="5 6" key="1">
    <citation type="journal article" date="2014" name="Agronomy (Basel)">
        <title>A Draft Genome Sequence for Ensete ventricosum, the Drought-Tolerant Tree Against Hunger.</title>
        <authorList>
            <person name="Harrison J."/>
            <person name="Moore K.A."/>
            <person name="Paszkiewicz K."/>
            <person name="Jones T."/>
            <person name="Grant M."/>
            <person name="Ambacheew D."/>
            <person name="Muzemil S."/>
            <person name="Studholme D.J."/>
        </authorList>
    </citation>
    <scope>NUCLEOTIDE SEQUENCE [LARGE SCALE GENOMIC DNA]</scope>
</reference>
<dbReference type="SMART" id="SM01191">
    <property type="entry name" value="ENT"/>
    <property type="match status" value="1"/>
</dbReference>
<dbReference type="AlphaFoldDB" id="A0A426YK11"/>
<dbReference type="Proteomes" id="UP000287651">
    <property type="component" value="Unassembled WGS sequence"/>
</dbReference>
<comment type="caution">
    <text evidence="5">The sequence shown here is derived from an EMBL/GenBank/DDBJ whole genome shotgun (WGS) entry which is preliminary data.</text>
</comment>
<keyword evidence="2" id="KW-0539">Nucleus</keyword>
<feature type="domain" description="ENT" evidence="4">
    <location>
        <begin position="1"/>
        <end position="88"/>
    </location>
</feature>
<dbReference type="GO" id="GO:0050832">
    <property type="term" value="P:defense response to fungus"/>
    <property type="evidence" value="ECO:0007669"/>
    <property type="project" value="InterPro"/>
</dbReference>
<evidence type="ECO:0000256" key="2">
    <source>
        <dbReference type="ARBA" id="ARBA00023242"/>
    </source>
</evidence>
<evidence type="ECO:0000259" key="4">
    <source>
        <dbReference type="PROSITE" id="PS51138"/>
    </source>
</evidence>
<dbReference type="EMBL" id="AMZH03011868">
    <property type="protein sequence ID" value="RRT52085.1"/>
    <property type="molecule type" value="Genomic_DNA"/>
</dbReference>
<dbReference type="PROSITE" id="PS51138">
    <property type="entry name" value="ENT"/>
    <property type="match status" value="1"/>
</dbReference>
<protein>
    <recommendedName>
        <fullName evidence="4">ENT domain-containing protein</fullName>
    </recommendedName>
</protein>
<comment type="subcellular location">
    <subcellularLocation>
        <location evidence="1">Nucleus</location>
    </subcellularLocation>
</comment>
<dbReference type="InterPro" id="IPR033485">
    <property type="entry name" value="EMSY-LIKE_plant"/>
</dbReference>
<name>A0A426YK11_ENSVE</name>
<organism evidence="5 6">
    <name type="scientific">Ensete ventricosum</name>
    <name type="common">Abyssinian banana</name>
    <name type="synonym">Musa ensete</name>
    <dbReference type="NCBI Taxonomy" id="4639"/>
    <lineage>
        <taxon>Eukaryota</taxon>
        <taxon>Viridiplantae</taxon>
        <taxon>Streptophyta</taxon>
        <taxon>Embryophyta</taxon>
        <taxon>Tracheophyta</taxon>
        <taxon>Spermatophyta</taxon>
        <taxon>Magnoliopsida</taxon>
        <taxon>Liliopsida</taxon>
        <taxon>Zingiberales</taxon>
        <taxon>Musaceae</taxon>
        <taxon>Ensete</taxon>
    </lineage>
</organism>
<dbReference type="Gene3D" id="1.10.1240.40">
    <property type="entry name" value="ENT domain"/>
    <property type="match status" value="1"/>
</dbReference>
<dbReference type="InterPro" id="IPR005491">
    <property type="entry name" value="ENT_dom"/>
</dbReference>
<dbReference type="GO" id="GO:0005634">
    <property type="term" value="C:nucleus"/>
    <property type="evidence" value="ECO:0007669"/>
    <property type="project" value="UniProtKB-SubCell"/>
</dbReference>
<evidence type="ECO:0000256" key="1">
    <source>
        <dbReference type="ARBA" id="ARBA00004123"/>
    </source>
</evidence>
<dbReference type="InterPro" id="IPR036142">
    <property type="entry name" value="ENT_dom-like_sf"/>
</dbReference>
<proteinExistence type="predicted"/>
<sequence length="120" mass="13616">MEVQIHWLEQDAYSSVLRAFKAQSDAITWEKVCFQAELRKELRVSDEEHRKLLSKVNTDDIIWRIREWRQAGGLQTGMISNAQPEITTPSPTVSASWKRQKSSQSIPSLTLGAPSPALHS</sequence>